<dbReference type="PROSITE" id="PS00028">
    <property type="entry name" value="ZINC_FINGER_C2H2_1"/>
    <property type="match status" value="10"/>
</dbReference>
<feature type="compositionally biased region" description="Acidic residues" evidence="14">
    <location>
        <begin position="244"/>
        <end position="255"/>
    </location>
</feature>
<evidence type="ECO:0000256" key="13">
    <source>
        <dbReference type="PROSITE-ProRule" id="PRU01263"/>
    </source>
</evidence>
<keyword evidence="7" id="KW-0805">Transcription regulation</keyword>
<dbReference type="GO" id="GO:0005634">
    <property type="term" value="C:nucleus"/>
    <property type="evidence" value="ECO:0007669"/>
    <property type="project" value="UniProtKB-SubCell"/>
</dbReference>
<dbReference type="InterPro" id="IPR038441">
    <property type="entry name" value="THAP_Znf_sf"/>
</dbReference>
<feature type="domain" description="C2H2-type" evidence="15">
    <location>
        <begin position="409"/>
        <end position="436"/>
    </location>
</feature>
<keyword evidence="9" id="KW-0804">Transcription</keyword>
<feature type="region of interest" description="Disordered" evidence="14">
    <location>
        <begin position="233"/>
        <end position="259"/>
    </location>
</feature>
<evidence type="ECO:0000259" key="16">
    <source>
        <dbReference type="PROSITE" id="PS50950"/>
    </source>
</evidence>
<evidence type="ECO:0000256" key="9">
    <source>
        <dbReference type="ARBA" id="ARBA00023163"/>
    </source>
</evidence>
<evidence type="ECO:0000256" key="6">
    <source>
        <dbReference type="ARBA" id="ARBA00022833"/>
    </source>
</evidence>
<dbReference type="FunFam" id="3.30.160.60:FF:000325">
    <property type="entry name" value="ZFP90 zinc finger protein"/>
    <property type="match status" value="1"/>
</dbReference>
<dbReference type="GO" id="GO:0008270">
    <property type="term" value="F:zinc ion binding"/>
    <property type="evidence" value="ECO:0007669"/>
    <property type="project" value="UniProtKB-UniRule"/>
</dbReference>
<feature type="domain" description="C2H2-type" evidence="15">
    <location>
        <begin position="376"/>
        <end position="404"/>
    </location>
</feature>
<dbReference type="GO" id="GO:0000978">
    <property type="term" value="F:RNA polymerase II cis-regulatory region sequence-specific DNA binding"/>
    <property type="evidence" value="ECO:0007669"/>
    <property type="project" value="TreeGrafter"/>
</dbReference>
<feature type="domain" description="THAP-type" evidence="16">
    <location>
        <begin position="1"/>
        <end position="93"/>
    </location>
</feature>
<evidence type="ECO:0000256" key="7">
    <source>
        <dbReference type="ARBA" id="ARBA00023015"/>
    </source>
</evidence>
<dbReference type="Gene3D" id="3.30.160.60">
    <property type="entry name" value="Classic Zinc Finger"/>
    <property type="match status" value="7"/>
</dbReference>
<feature type="domain" description="C2H2-type" evidence="15">
    <location>
        <begin position="348"/>
        <end position="375"/>
    </location>
</feature>
<feature type="binding site" evidence="13">
    <location>
        <position position="178"/>
    </location>
    <ligand>
        <name>Zn(2+)</name>
        <dbReference type="ChEBI" id="CHEBI:29105"/>
    </ligand>
</feature>
<dbReference type="SMART" id="SM00868">
    <property type="entry name" value="zf-AD"/>
    <property type="match status" value="1"/>
</dbReference>
<evidence type="ECO:0000256" key="12">
    <source>
        <dbReference type="PROSITE-ProRule" id="PRU00309"/>
    </source>
</evidence>
<dbReference type="Pfam" id="PF07776">
    <property type="entry name" value="zf-AD"/>
    <property type="match status" value="1"/>
</dbReference>
<organism evidence="18">
    <name type="scientific">Culex tarsalis</name>
    <name type="common">Encephalitis mosquito</name>
    <dbReference type="NCBI Taxonomy" id="7177"/>
    <lineage>
        <taxon>Eukaryota</taxon>
        <taxon>Metazoa</taxon>
        <taxon>Ecdysozoa</taxon>
        <taxon>Arthropoda</taxon>
        <taxon>Hexapoda</taxon>
        <taxon>Insecta</taxon>
        <taxon>Pterygota</taxon>
        <taxon>Neoptera</taxon>
        <taxon>Endopterygota</taxon>
        <taxon>Diptera</taxon>
        <taxon>Nematocera</taxon>
        <taxon>Culicoidea</taxon>
        <taxon>Culicidae</taxon>
        <taxon>Culicinae</taxon>
        <taxon>Culicini</taxon>
        <taxon>Culex</taxon>
        <taxon>Culex</taxon>
    </lineage>
</organism>
<dbReference type="SMART" id="SM00692">
    <property type="entry name" value="DM3"/>
    <property type="match status" value="1"/>
</dbReference>
<feature type="domain" description="C2H2-type" evidence="15">
    <location>
        <begin position="319"/>
        <end position="347"/>
    </location>
</feature>
<dbReference type="Pfam" id="PF00096">
    <property type="entry name" value="zf-C2H2"/>
    <property type="match status" value="5"/>
</dbReference>
<dbReference type="AlphaFoldDB" id="A0A1Q3F847"/>
<dbReference type="Pfam" id="PF05485">
    <property type="entry name" value="THAP"/>
    <property type="match status" value="1"/>
</dbReference>
<feature type="domain" description="C2H2-type" evidence="15">
    <location>
        <begin position="436"/>
        <end position="463"/>
    </location>
</feature>
<feature type="domain" description="C2H2-type" evidence="15">
    <location>
        <begin position="291"/>
        <end position="318"/>
    </location>
</feature>
<dbReference type="PANTHER" id="PTHR24393">
    <property type="entry name" value="ZINC FINGER PROTEIN"/>
    <property type="match status" value="1"/>
</dbReference>
<evidence type="ECO:0000313" key="18">
    <source>
        <dbReference type="EMBL" id="JAV23745.1"/>
    </source>
</evidence>
<feature type="domain" description="C2H2-type" evidence="15">
    <location>
        <begin position="463"/>
        <end position="490"/>
    </location>
</feature>
<dbReference type="InterPro" id="IPR013087">
    <property type="entry name" value="Znf_C2H2_type"/>
</dbReference>
<evidence type="ECO:0000256" key="2">
    <source>
        <dbReference type="ARBA" id="ARBA00006991"/>
    </source>
</evidence>
<feature type="domain" description="C2H2-type" evidence="15">
    <location>
        <begin position="264"/>
        <end position="291"/>
    </location>
</feature>
<feature type="domain" description="C2H2-type" evidence="15">
    <location>
        <begin position="491"/>
        <end position="519"/>
    </location>
</feature>
<proteinExistence type="inferred from homology"/>
<dbReference type="EMBL" id="GFDL01011300">
    <property type="protein sequence ID" value="JAV23745.1"/>
    <property type="molecule type" value="Transcribed_RNA"/>
</dbReference>
<evidence type="ECO:0000256" key="4">
    <source>
        <dbReference type="ARBA" id="ARBA00022737"/>
    </source>
</evidence>
<evidence type="ECO:0000256" key="5">
    <source>
        <dbReference type="ARBA" id="ARBA00022771"/>
    </source>
</evidence>
<dbReference type="InterPro" id="IPR006612">
    <property type="entry name" value="THAP_Znf"/>
</dbReference>
<evidence type="ECO:0000256" key="3">
    <source>
        <dbReference type="ARBA" id="ARBA00022723"/>
    </source>
</evidence>
<dbReference type="SUPFAM" id="SSF57667">
    <property type="entry name" value="beta-beta-alpha zinc fingers"/>
    <property type="match status" value="6"/>
</dbReference>
<keyword evidence="10" id="KW-0539">Nucleus</keyword>
<keyword evidence="5 11" id="KW-0863">Zinc-finger</keyword>
<dbReference type="InterPro" id="IPR012934">
    <property type="entry name" value="Znf_AD"/>
</dbReference>
<dbReference type="PROSITE" id="PS50950">
    <property type="entry name" value="ZF_THAP"/>
    <property type="match status" value="1"/>
</dbReference>
<feature type="domain" description="C2H2-type" evidence="15">
    <location>
        <begin position="520"/>
        <end position="547"/>
    </location>
</feature>
<evidence type="ECO:0000256" key="1">
    <source>
        <dbReference type="ARBA" id="ARBA00004123"/>
    </source>
</evidence>
<evidence type="ECO:0000259" key="15">
    <source>
        <dbReference type="PROSITE" id="PS50157"/>
    </source>
</evidence>
<comment type="subcellular location">
    <subcellularLocation>
        <location evidence="1">Nucleus</location>
    </subcellularLocation>
</comment>
<sequence>MSSCVICEITLHQIKRCKLSLGFHQFPTEPTLRQAWEEFCGGDAAGEYDSSTKSRRAICSDHFEESCFRGDGKRVSDPGKRHVLKDGAVPTIREATSWKIVEQRLKRMQQRSENVINSEPEIRLAPMIEPLVKAEEVCRICNTESTLHDLTLEENTEHAHKLNSLTSIEIDATAPWLCEGCLGRLNEAYEFVQACVEAENRRNSLSFVQILEVKPEELQECWEEPMIEYTADQTNKEQEKYYDDDSEDDDSYESEPELKRPQVHTCEACSATFEKKSQLFAHVKIHGKARFPCTQCDRFFDRKSRREEHMLSHKSEPSFFCTLCPVGFKNQTNLQRHVNNVHFGLKPFACEVCGKEFAQKVEKIAHEQVHLKEANVPCELCNKTFKTDFRLRVHMRAAHREKQPGLKTFECEVCSKQFPTVKTLEYHKLNHSEPNQLCTVCGKKYKTKALLDTHMTTHNPKTFACEQCPSMFKTRQSLRHHQKIHSGLKPHQCELCDRTFRTRAHLKTHHISVHTDEKPHECHICHKRCALKGNLRLHMKIHLGERKEVEGDGNPEATF</sequence>
<keyword evidence="3 13" id="KW-0479">Metal-binding</keyword>
<evidence type="ECO:0000259" key="17">
    <source>
        <dbReference type="PROSITE" id="PS51915"/>
    </source>
</evidence>
<dbReference type="SMART" id="SM00355">
    <property type="entry name" value="ZnF_C2H2"/>
    <property type="match status" value="10"/>
</dbReference>
<evidence type="ECO:0000256" key="10">
    <source>
        <dbReference type="ARBA" id="ARBA00023242"/>
    </source>
</evidence>
<keyword evidence="4" id="KW-0677">Repeat</keyword>
<accession>A0A1Q3F847</accession>
<dbReference type="PANTHER" id="PTHR24393:SF15">
    <property type="entry name" value="IP01243P-RELATED"/>
    <property type="match status" value="1"/>
</dbReference>
<evidence type="ECO:0000256" key="8">
    <source>
        <dbReference type="ARBA" id="ARBA00023125"/>
    </source>
</evidence>
<dbReference type="SUPFAM" id="SSF57716">
    <property type="entry name" value="Glucocorticoid receptor-like (DNA-binding domain)"/>
    <property type="match status" value="1"/>
</dbReference>
<name>A0A1Q3F847_CULTA</name>
<dbReference type="Gene3D" id="6.20.210.20">
    <property type="entry name" value="THAP domain"/>
    <property type="match status" value="1"/>
</dbReference>
<dbReference type="InterPro" id="IPR036236">
    <property type="entry name" value="Znf_C2H2_sf"/>
</dbReference>
<feature type="domain" description="ZAD" evidence="17">
    <location>
        <begin position="136"/>
        <end position="205"/>
    </location>
</feature>
<evidence type="ECO:0000256" key="14">
    <source>
        <dbReference type="SAM" id="MobiDB-lite"/>
    </source>
</evidence>
<dbReference type="FunFam" id="3.30.160.60:FF:000446">
    <property type="entry name" value="Zinc finger protein"/>
    <property type="match status" value="1"/>
</dbReference>
<dbReference type="PROSITE" id="PS50157">
    <property type="entry name" value="ZINC_FINGER_C2H2_2"/>
    <property type="match status" value="10"/>
</dbReference>
<keyword evidence="6 13" id="KW-0862">Zinc</keyword>
<dbReference type="FunFam" id="3.30.160.60:FF:000100">
    <property type="entry name" value="Zinc finger 45-like"/>
    <property type="match status" value="1"/>
</dbReference>
<reference evidence="18" key="1">
    <citation type="submission" date="2017-01" db="EMBL/GenBank/DDBJ databases">
        <title>A deep insight into the sialotranscriptome of adult male and female Cluex tarsalis mosquitoes.</title>
        <authorList>
            <person name="Ribeiro J.M."/>
            <person name="Moreira F."/>
            <person name="Bernard K.A."/>
            <person name="Calvo E."/>
        </authorList>
    </citation>
    <scope>NUCLEOTIDE SEQUENCE</scope>
    <source>
        <strain evidence="18">Kern County</strain>
        <tissue evidence="18">Salivary glands</tissue>
    </source>
</reference>
<feature type="compositionally biased region" description="Basic and acidic residues" evidence="14">
    <location>
        <begin position="234"/>
        <end position="243"/>
    </location>
</feature>
<feature type="binding site" evidence="13">
    <location>
        <position position="138"/>
    </location>
    <ligand>
        <name>Zn(2+)</name>
        <dbReference type="ChEBI" id="CHEBI:29105"/>
    </ligand>
</feature>
<keyword evidence="8 12" id="KW-0238">DNA-binding</keyword>
<comment type="similarity">
    <text evidence="2">Belongs to the krueppel C2H2-type zinc-finger protein family.</text>
</comment>
<dbReference type="GO" id="GO:0001228">
    <property type="term" value="F:DNA-binding transcription activator activity, RNA polymerase II-specific"/>
    <property type="evidence" value="ECO:0007669"/>
    <property type="project" value="TreeGrafter"/>
</dbReference>
<feature type="binding site" evidence="13">
    <location>
        <position position="181"/>
    </location>
    <ligand>
        <name>Zn(2+)</name>
        <dbReference type="ChEBI" id="CHEBI:29105"/>
    </ligand>
</feature>
<dbReference type="PROSITE" id="PS51915">
    <property type="entry name" value="ZAD"/>
    <property type="match status" value="1"/>
</dbReference>
<feature type="binding site" evidence="13">
    <location>
        <position position="141"/>
    </location>
    <ligand>
        <name>Zn(2+)</name>
        <dbReference type="ChEBI" id="CHEBI:29105"/>
    </ligand>
</feature>
<evidence type="ECO:0000256" key="11">
    <source>
        <dbReference type="PROSITE-ProRule" id="PRU00042"/>
    </source>
</evidence>
<dbReference type="SMART" id="SM00980">
    <property type="entry name" value="THAP"/>
    <property type="match status" value="1"/>
</dbReference>
<protein>
    <submittedName>
        <fullName evidence="18">Uncharacterized protein</fullName>
    </submittedName>
</protein>